<keyword evidence="9" id="KW-0808">Transferase</keyword>
<dbReference type="InterPro" id="IPR004886">
    <property type="entry name" value="Glucanosyltransferase"/>
</dbReference>
<evidence type="ECO:0000313" key="12">
    <source>
        <dbReference type="Proteomes" id="UP001296104"/>
    </source>
</evidence>
<dbReference type="PANTHER" id="PTHR31468:SF2">
    <property type="entry name" value="1,3-BETA-GLUCANOSYLTRANSFERASE GAS1"/>
    <property type="match status" value="1"/>
</dbReference>
<dbReference type="Gene3D" id="1.20.58.1040">
    <property type="match status" value="1"/>
</dbReference>
<comment type="function">
    <text evidence="9">Splits internally a 1,3-beta-glucan molecule and transfers the newly generated reducing end (the donor) to the non-reducing end of another 1,3-beta-glucan molecule (the acceptor) forming a 1,3-beta linkage, resulting in the elongation of 1,3-beta-glucan chains in the cell wall.</text>
</comment>
<proteinExistence type="inferred from homology"/>
<dbReference type="InterPro" id="IPR045518">
    <property type="entry name" value="2EXR"/>
</dbReference>
<evidence type="ECO:0000256" key="9">
    <source>
        <dbReference type="RuleBase" id="RU361209"/>
    </source>
</evidence>
<keyword evidence="5 9" id="KW-0472">Membrane</keyword>
<evidence type="ECO:0000256" key="1">
    <source>
        <dbReference type="ARBA" id="ARBA00004609"/>
    </source>
</evidence>
<comment type="caution">
    <text evidence="11">The sequence shown here is derived from an EMBL/GenBank/DDBJ whole genome shotgun (WGS) entry which is preliminary data.</text>
</comment>
<dbReference type="EC" id="2.4.1.-" evidence="9"/>
<evidence type="ECO:0000259" key="10">
    <source>
        <dbReference type="SMART" id="SM00768"/>
    </source>
</evidence>
<feature type="signal peptide" evidence="9">
    <location>
        <begin position="1"/>
        <end position="21"/>
    </location>
</feature>
<sequence>MLAKLPSVAVILASLVTTAVSQNVDPIVIKGSKFFYKTNGTQFYIKGIAYQQDFTSDGDSASGNTSSTGYTDPLADSAGCRRDIPYLTQLQTNTIRVYAIDPTKDHTDCMTQMANAGIYVLADLGSPQMSINQDDPQWNTALYQRYTSVVDAMANFQNTLGFFAGNEIITQSNNSDSAPFAKAAVRDMKAYIKQKNYRPMGVGYATNDNPDIRVPLADYMNCGSDQSSAVDFWGYNVYSWCGDATFQSSGYDTRVAQFSSYSVPVFFAEYGCNQVEPRTFQETPVLYGPQMDGVFSGGIVYLYFQETNNYGLVSVSGNSVSTLQDFSNLKTAIASASPTQVQSASYNPTNSPQACPSQNATFNARASPLPPTPDTGLCDCMYQSLGCVASPSVNQSSYGDLFGYVCGLSGNLCNGITANGTTGTYGQYSGCNSTEQLGYVLDQYYQKQGKSASACSFSGSAMTKAATATASGCAARLSSASAAAGSGGSGAAATSSKGAAPITKVAGFDLGLVWAGLILQIALISALESAAMEKEGRVIIAAIREFARQRLRPKFPYLPQPELDKILDKISDLQVDFLNSIPAIEASKARSNFFSLPAELRNNIYELALLKNFDAREGQGITQPAIRLFATSRLRYLRETNPPLLLTCKQIREEALPVYYSNIFVVQHRVPDRSWDSGPVRINFANTRQKLAKWLSSIGLQNASKVKELLLRAHICTRPRWALDDDARRHYDTLDLGDLSLEVKLPQYTKRIVYDVLELEKLGVPMERFKLHFQGELKDGGKAGWCELLENGSVRKLELKA</sequence>
<dbReference type="EMBL" id="CAVMBE010000059">
    <property type="protein sequence ID" value="CAK4032174.1"/>
    <property type="molecule type" value="Genomic_DNA"/>
</dbReference>
<dbReference type="Pfam" id="PF20150">
    <property type="entry name" value="2EXR"/>
    <property type="match status" value="1"/>
</dbReference>
<evidence type="ECO:0000313" key="11">
    <source>
        <dbReference type="EMBL" id="CAK4032174.1"/>
    </source>
</evidence>
<evidence type="ECO:0000256" key="8">
    <source>
        <dbReference type="ARBA" id="ARBA00023288"/>
    </source>
</evidence>
<evidence type="ECO:0000256" key="6">
    <source>
        <dbReference type="ARBA" id="ARBA00023157"/>
    </source>
</evidence>
<evidence type="ECO:0000256" key="3">
    <source>
        <dbReference type="ARBA" id="ARBA00022622"/>
    </source>
</evidence>
<dbReference type="FunFam" id="3.20.20.80:FF:000038">
    <property type="entry name" value="1,3-beta-glucanosyltransferase"/>
    <property type="match status" value="1"/>
</dbReference>
<reference evidence="11" key="1">
    <citation type="submission" date="2023-11" db="EMBL/GenBank/DDBJ databases">
        <authorList>
            <person name="Alioto T."/>
            <person name="Alioto T."/>
            <person name="Gomez Garrido J."/>
        </authorList>
    </citation>
    <scope>NUCLEOTIDE SEQUENCE</scope>
</reference>
<keyword evidence="3 9" id="KW-0336">GPI-anchor</keyword>
<protein>
    <recommendedName>
        <fullName evidence="9">1,3-beta-glucanosyltransferase</fullName>
        <ecNumber evidence="9">2.4.1.-</ecNumber>
    </recommendedName>
</protein>
<feature type="domain" description="X8" evidence="10">
    <location>
        <begin position="385"/>
        <end position="475"/>
    </location>
</feature>
<feature type="chain" id="PRO_5042314425" description="1,3-beta-glucanosyltransferase" evidence="9">
    <location>
        <begin position="22"/>
        <end position="801"/>
    </location>
</feature>
<gene>
    <name evidence="11" type="ORF">LECACI_7A007332</name>
</gene>
<organism evidence="11 12">
    <name type="scientific">Lecanosticta acicola</name>
    <dbReference type="NCBI Taxonomy" id="111012"/>
    <lineage>
        <taxon>Eukaryota</taxon>
        <taxon>Fungi</taxon>
        <taxon>Dikarya</taxon>
        <taxon>Ascomycota</taxon>
        <taxon>Pezizomycotina</taxon>
        <taxon>Dothideomycetes</taxon>
        <taxon>Dothideomycetidae</taxon>
        <taxon>Mycosphaerellales</taxon>
        <taxon>Mycosphaerellaceae</taxon>
        <taxon>Lecanosticta</taxon>
    </lineage>
</organism>
<dbReference type="Pfam" id="PF07983">
    <property type="entry name" value="X8"/>
    <property type="match status" value="1"/>
</dbReference>
<keyword evidence="7" id="KW-0325">Glycoprotein</keyword>
<evidence type="ECO:0000256" key="5">
    <source>
        <dbReference type="ARBA" id="ARBA00023136"/>
    </source>
</evidence>
<keyword evidence="8 9" id="KW-0449">Lipoprotein</keyword>
<dbReference type="InterPro" id="IPR017853">
    <property type="entry name" value="GH"/>
</dbReference>
<keyword evidence="4 9" id="KW-0732">Signal</keyword>
<dbReference type="GO" id="GO:0005886">
    <property type="term" value="C:plasma membrane"/>
    <property type="evidence" value="ECO:0007669"/>
    <property type="project" value="UniProtKB-SubCell"/>
</dbReference>
<evidence type="ECO:0000256" key="4">
    <source>
        <dbReference type="ARBA" id="ARBA00022729"/>
    </source>
</evidence>
<dbReference type="Pfam" id="PF03198">
    <property type="entry name" value="Glyco_hydro_72"/>
    <property type="match status" value="1"/>
</dbReference>
<comment type="subcellular location">
    <subcellularLocation>
        <location evidence="1 9">Cell membrane</location>
        <topology evidence="1 9">Lipid-anchor</topology>
        <topology evidence="1 9">GPI-anchor</topology>
    </subcellularLocation>
</comment>
<dbReference type="GO" id="GO:0031505">
    <property type="term" value="P:fungal-type cell wall organization"/>
    <property type="evidence" value="ECO:0007669"/>
    <property type="project" value="TreeGrafter"/>
</dbReference>
<dbReference type="SMART" id="SM00768">
    <property type="entry name" value="X8"/>
    <property type="match status" value="1"/>
</dbReference>
<dbReference type="PANTHER" id="PTHR31468">
    <property type="entry name" value="1,3-BETA-GLUCANOSYLTRANSFERASE GAS1"/>
    <property type="match status" value="1"/>
</dbReference>
<dbReference type="AlphaFoldDB" id="A0AAI8Z452"/>
<comment type="similarity">
    <text evidence="2 9">Belongs to the glycosyl hydrolase 72 family.</text>
</comment>
<dbReference type="GO" id="GO:0071970">
    <property type="term" value="P:fungal-type cell wall (1-&gt;3)-beta-D-glucan biosynthetic process"/>
    <property type="evidence" value="ECO:0007669"/>
    <property type="project" value="TreeGrafter"/>
</dbReference>
<dbReference type="InterPro" id="IPR012946">
    <property type="entry name" value="X8"/>
</dbReference>
<accession>A0AAI8Z452</accession>
<dbReference type="Gene3D" id="3.20.20.80">
    <property type="entry name" value="Glycosidases"/>
    <property type="match status" value="1"/>
</dbReference>
<dbReference type="GO" id="GO:0098552">
    <property type="term" value="C:side of membrane"/>
    <property type="evidence" value="ECO:0007669"/>
    <property type="project" value="UniProtKB-KW"/>
</dbReference>
<dbReference type="Proteomes" id="UP001296104">
    <property type="component" value="Unassembled WGS sequence"/>
</dbReference>
<evidence type="ECO:0000256" key="2">
    <source>
        <dbReference type="ARBA" id="ARBA00007528"/>
    </source>
</evidence>
<name>A0AAI8Z452_9PEZI</name>
<dbReference type="SUPFAM" id="SSF51445">
    <property type="entry name" value="(Trans)glycosidases"/>
    <property type="match status" value="1"/>
</dbReference>
<evidence type="ECO:0000256" key="7">
    <source>
        <dbReference type="ARBA" id="ARBA00023180"/>
    </source>
</evidence>
<keyword evidence="6" id="KW-1015">Disulfide bond</keyword>
<keyword evidence="12" id="KW-1185">Reference proteome</keyword>
<dbReference type="GO" id="GO:0042124">
    <property type="term" value="F:1,3-beta-glucanosyltransferase activity"/>
    <property type="evidence" value="ECO:0007669"/>
    <property type="project" value="TreeGrafter"/>
</dbReference>